<sequence>MPATAEPCHLPPDNRSSPMIKRLLLAAALATTATFAIAAPVTYKLDPSHTNVIAQWNHFGFSNPVAHFGQAEGVLVYDAENVAASSVKVTLPLSGLNTFTAKFDEHVLGSDFFDAAKFPVATFHSTAVESAGEGKLKVTGELTIKDNTHPVVLDVTLNKVGENMGKQPTIGFDAHTTIKRSDFGVGMYAPGVSDEVDIRITTEASVAKAK</sequence>
<dbReference type="Proteomes" id="UP000594059">
    <property type="component" value="Chromosome"/>
</dbReference>
<dbReference type="PANTHER" id="PTHR34406:SF1">
    <property type="entry name" value="PROTEIN YCEI"/>
    <property type="match status" value="1"/>
</dbReference>
<feature type="domain" description="Lipid/polyisoprenoid-binding YceI-like" evidence="2">
    <location>
        <begin position="42"/>
        <end position="205"/>
    </location>
</feature>
<organism evidence="3 4">
    <name type="scientific">Novilysobacter ciconiae</name>
    <dbReference type="NCBI Taxonomy" id="2781022"/>
    <lineage>
        <taxon>Bacteria</taxon>
        <taxon>Pseudomonadati</taxon>
        <taxon>Pseudomonadota</taxon>
        <taxon>Gammaproteobacteria</taxon>
        <taxon>Lysobacterales</taxon>
        <taxon>Lysobacteraceae</taxon>
        <taxon>Novilysobacter</taxon>
    </lineage>
</organism>
<dbReference type="Pfam" id="PF04264">
    <property type="entry name" value="YceI"/>
    <property type="match status" value="1"/>
</dbReference>
<accession>A0A7S6UGI0</accession>
<reference evidence="3 4" key="1">
    <citation type="submission" date="2020-10" db="EMBL/GenBank/DDBJ databases">
        <title>complete genome sequencing of Lysobacter sp. H21R20.</title>
        <authorList>
            <person name="Bae J.-W."/>
            <person name="Lee S.-Y."/>
        </authorList>
    </citation>
    <scope>NUCLEOTIDE SEQUENCE [LARGE SCALE GENOMIC DNA]</scope>
    <source>
        <strain evidence="3 4">H21R20</strain>
    </source>
</reference>
<keyword evidence="1" id="KW-0732">Signal</keyword>
<evidence type="ECO:0000313" key="3">
    <source>
        <dbReference type="EMBL" id="QOW19852.1"/>
    </source>
</evidence>
<dbReference type="AlphaFoldDB" id="A0A7S6UGI0"/>
<dbReference type="InterPro" id="IPR036761">
    <property type="entry name" value="TTHA0802/YceI-like_sf"/>
</dbReference>
<dbReference type="PANTHER" id="PTHR34406">
    <property type="entry name" value="PROTEIN YCEI"/>
    <property type="match status" value="1"/>
</dbReference>
<dbReference type="KEGG" id="lcic:INQ41_01925"/>
<protein>
    <submittedName>
        <fullName evidence="3">Polyisoprenoid-binding protein</fullName>
    </submittedName>
</protein>
<evidence type="ECO:0000256" key="1">
    <source>
        <dbReference type="SAM" id="SignalP"/>
    </source>
</evidence>
<dbReference type="EMBL" id="CP063656">
    <property type="protein sequence ID" value="QOW19852.1"/>
    <property type="molecule type" value="Genomic_DNA"/>
</dbReference>
<feature type="signal peptide" evidence="1">
    <location>
        <begin position="1"/>
        <end position="38"/>
    </location>
</feature>
<proteinExistence type="predicted"/>
<dbReference type="SUPFAM" id="SSF101874">
    <property type="entry name" value="YceI-like"/>
    <property type="match status" value="1"/>
</dbReference>
<dbReference type="InterPro" id="IPR007372">
    <property type="entry name" value="Lipid/polyisoprenoid-bd_YceI"/>
</dbReference>
<dbReference type="Gene3D" id="2.40.128.110">
    <property type="entry name" value="Lipid/polyisoprenoid-binding, YceI-like"/>
    <property type="match status" value="1"/>
</dbReference>
<evidence type="ECO:0000313" key="4">
    <source>
        <dbReference type="Proteomes" id="UP000594059"/>
    </source>
</evidence>
<gene>
    <name evidence="3" type="ORF">INQ41_01925</name>
</gene>
<keyword evidence="4" id="KW-1185">Reference proteome</keyword>
<name>A0A7S6UGI0_9GAMM</name>
<dbReference type="SMART" id="SM00867">
    <property type="entry name" value="YceI"/>
    <property type="match status" value="1"/>
</dbReference>
<feature type="chain" id="PRO_5032915188" evidence="1">
    <location>
        <begin position="39"/>
        <end position="210"/>
    </location>
</feature>
<evidence type="ECO:0000259" key="2">
    <source>
        <dbReference type="SMART" id="SM00867"/>
    </source>
</evidence>